<dbReference type="Proteomes" id="UP000288805">
    <property type="component" value="Unassembled WGS sequence"/>
</dbReference>
<dbReference type="EMBL" id="QGNW01001405">
    <property type="protein sequence ID" value="RVW42313.1"/>
    <property type="molecule type" value="Genomic_DNA"/>
</dbReference>
<organism evidence="2 3">
    <name type="scientific">Vitis vinifera</name>
    <name type="common">Grape</name>
    <dbReference type="NCBI Taxonomy" id="29760"/>
    <lineage>
        <taxon>Eukaryota</taxon>
        <taxon>Viridiplantae</taxon>
        <taxon>Streptophyta</taxon>
        <taxon>Embryophyta</taxon>
        <taxon>Tracheophyta</taxon>
        <taxon>Spermatophyta</taxon>
        <taxon>Magnoliopsida</taxon>
        <taxon>eudicotyledons</taxon>
        <taxon>Gunneridae</taxon>
        <taxon>Pentapetalae</taxon>
        <taxon>rosids</taxon>
        <taxon>Vitales</taxon>
        <taxon>Vitaceae</taxon>
        <taxon>Viteae</taxon>
        <taxon>Vitis</taxon>
    </lineage>
</organism>
<name>A0A438E3Q6_VITVI</name>
<dbReference type="AlphaFoldDB" id="A0A438E3Q6"/>
<protein>
    <submittedName>
        <fullName evidence="2">Uncharacterized protein</fullName>
    </submittedName>
</protein>
<sequence length="77" mass="8445">MLKRKSSDSNFDLDLNLSLKPAPKSHDHHLEKMDSTEIDSSLSLSLFSPPPSKLSRVKEGDGSRKHAEGASTLDLTL</sequence>
<feature type="compositionally biased region" description="Low complexity" evidence="1">
    <location>
        <begin position="8"/>
        <end position="19"/>
    </location>
</feature>
<reference evidence="2 3" key="1">
    <citation type="journal article" date="2018" name="PLoS Genet.">
        <title>Population sequencing reveals clonal diversity and ancestral inbreeding in the grapevine cultivar Chardonnay.</title>
        <authorList>
            <person name="Roach M.J."/>
            <person name="Johnson D.L."/>
            <person name="Bohlmann J."/>
            <person name="van Vuuren H.J."/>
            <person name="Jones S.J."/>
            <person name="Pretorius I.S."/>
            <person name="Schmidt S.A."/>
            <person name="Borneman A.R."/>
        </authorList>
    </citation>
    <scope>NUCLEOTIDE SEQUENCE [LARGE SCALE GENOMIC DNA]</scope>
    <source>
        <strain evidence="3">cv. Chardonnay</strain>
        <tissue evidence="2">Leaf</tissue>
    </source>
</reference>
<evidence type="ECO:0000256" key="1">
    <source>
        <dbReference type="SAM" id="MobiDB-lite"/>
    </source>
</evidence>
<feature type="region of interest" description="Disordered" evidence="1">
    <location>
        <begin position="1"/>
        <end position="77"/>
    </location>
</feature>
<feature type="compositionally biased region" description="Basic and acidic residues" evidence="1">
    <location>
        <begin position="24"/>
        <end position="35"/>
    </location>
</feature>
<evidence type="ECO:0000313" key="3">
    <source>
        <dbReference type="Proteomes" id="UP000288805"/>
    </source>
</evidence>
<comment type="caution">
    <text evidence="2">The sequence shown here is derived from an EMBL/GenBank/DDBJ whole genome shotgun (WGS) entry which is preliminary data.</text>
</comment>
<gene>
    <name evidence="2" type="ORF">CK203_070931</name>
</gene>
<evidence type="ECO:0000313" key="2">
    <source>
        <dbReference type="EMBL" id="RVW42313.1"/>
    </source>
</evidence>
<dbReference type="OrthoDB" id="551907at2759"/>
<feature type="compositionally biased region" description="Basic and acidic residues" evidence="1">
    <location>
        <begin position="56"/>
        <end position="68"/>
    </location>
</feature>
<accession>A0A438E3Q6</accession>
<proteinExistence type="predicted"/>